<dbReference type="Gene3D" id="1.10.287.1060">
    <property type="entry name" value="ESAT-6-like"/>
    <property type="match status" value="1"/>
</dbReference>
<gene>
    <name evidence="2" type="ORF">SJI18_24245</name>
</gene>
<dbReference type="Pfam" id="PF06013">
    <property type="entry name" value="WXG100"/>
    <property type="match status" value="1"/>
</dbReference>
<organism evidence="2 3">
    <name type="scientific">Clostridium frigoriphilum</name>
    <dbReference type="NCBI Taxonomy" id="443253"/>
    <lineage>
        <taxon>Bacteria</taxon>
        <taxon>Bacillati</taxon>
        <taxon>Bacillota</taxon>
        <taxon>Clostridia</taxon>
        <taxon>Eubacteriales</taxon>
        <taxon>Clostridiaceae</taxon>
        <taxon>Clostridium</taxon>
    </lineage>
</organism>
<protein>
    <recommendedName>
        <fullName evidence="1">ESAT-6-like protein</fullName>
    </recommendedName>
</protein>
<dbReference type="EMBL" id="JAZHFS010000056">
    <property type="protein sequence ID" value="MEF2115384.1"/>
    <property type="molecule type" value="Genomic_DNA"/>
</dbReference>
<evidence type="ECO:0000313" key="3">
    <source>
        <dbReference type="Proteomes" id="UP001498469"/>
    </source>
</evidence>
<sequence length="90" mass="9697">TPEELRASASKFTQKAGEVTDIITTLRGEVNRLESSWEGAAQSSFFQAFLDMSKVLDKFPEVCNGVTGQLNGVAKTIEETDATLASQLKG</sequence>
<feature type="non-terminal residue" evidence="2">
    <location>
        <position position="1"/>
    </location>
</feature>
<dbReference type="SUPFAM" id="SSF140453">
    <property type="entry name" value="EsxAB dimer-like"/>
    <property type="match status" value="1"/>
</dbReference>
<dbReference type="InterPro" id="IPR036689">
    <property type="entry name" value="ESAT-6-like_sf"/>
</dbReference>
<keyword evidence="3" id="KW-1185">Reference proteome</keyword>
<name>A0ABU7UX70_9CLOT</name>
<proteinExistence type="inferred from homology"/>
<dbReference type="InterPro" id="IPR010310">
    <property type="entry name" value="T7SS_ESAT-6-like"/>
</dbReference>
<comment type="similarity">
    <text evidence="1">Belongs to the WXG100 family.</text>
</comment>
<dbReference type="RefSeq" id="WP_331703111.1">
    <property type="nucleotide sequence ID" value="NZ_JAZHFS010000056.1"/>
</dbReference>
<dbReference type="NCBIfam" id="TIGR03930">
    <property type="entry name" value="WXG100_ESAT6"/>
    <property type="match status" value="1"/>
</dbReference>
<dbReference type="Proteomes" id="UP001498469">
    <property type="component" value="Unassembled WGS sequence"/>
</dbReference>
<evidence type="ECO:0000313" key="2">
    <source>
        <dbReference type="EMBL" id="MEF2115384.1"/>
    </source>
</evidence>
<reference evidence="2 3" key="1">
    <citation type="submission" date="2023-11" db="EMBL/GenBank/DDBJ databases">
        <title>Draft genome sequence of a psychrophilic Clostridium strain from permafrost water brine.</title>
        <authorList>
            <person name="Shcherbakova V.A."/>
            <person name="Trubitsyn V.E."/>
            <person name="Zakharyuk A.G."/>
        </authorList>
    </citation>
    <scope>NUCLEOTIDE SEQUENCE [LARGE SCALE GENOMIC DNA]</scope>
    <source>
        <strain evidence="2 3">14F</strain>
    </source>
</reference>
<comment type="caution">
    <text evidence="2">The sequence shown here is derived from an EMBL/GenBank/DDBJ whole genome shotgun (WGS) entry which is preliminary data.</text>
</comment>
<accession>A0ABU7UX70</accession>
<evidence type="ECO:0000256" key="1">
    <source>
        <dbReference type="RuleBase" id="RU362001"/>
    </source>
</evidence>